<keyword evidence="3" id="KW-0732">Signal</keyword>
<feature type="compositionally biased region" description="Polar residues" evidence="1">
    <location>
        <begin position="83"/>
        <end position="125"/>
    </location>
</feature>
<feature type="transmembrane region" description="Helical" evidence="2">
    <location>
        <begin position="278"/>
        <end position="296"/>
    </location>
</feature>
<evidence type="ECO:0000256" key="3">
    <source>
        <dbReference type="SAM" id="SignalP"/>
    </source>
</evidence>
<organism evidence="4">
    <name type="scientific">Brassica napus</name>
    <name type="common">Rape</name>
    <dbReference type="NCBI Taxonomy" id="3708"/>
    <lineage>
        <taxon>Eukaryota</taxon>
        <taxon>Viridiplantae</taxon>
        <taxon>Streptophyta</taxon>
        <taxon>Embryophyta</taxon>
        <taxon>Tracheophyta</taxon>
        <taxon>Spermatophyta</taxon>
        <taxon>Magnoliopsida</taxon>
        <taxon>eudicotyledons</taxon>
        <taxon>Gunneridae</taxon>
        <taxon>Pentapetalae</taxon>
        <taxon>rosids</taxon>
        <taxon>malvids</taxon>
        <taxon>Brassicales</taxon>
        <taxon>Brassicaceae</taxon>
        <taxon>Brassiceae</taxon>
        <taxon>Brassica</taxon>
    </lineage>
</organism>
<feature type="region of interest" description="Disordered" evidence="1">
    <location>
        <begin position="14"/>
        <end position="139"/>
    </location>
</feature>
<keyword evidence="6" id="KW-1185">Reference proteome</keyword>
<feature type="chain" id="PRO_5032715168" evidence="3">
    <location>
        <begin position="17"/>
        <end position="301"/>
    </location>
</feature>
<reference evidence="4" key="1">
    <citation type="submission" date="2021-01" db="EMBL/GenBank/DDBJ databases">
        <authorList>
            <consortium name="Genoscope - CEA"/>
            <person name="William W."/>
        </authorList>
    </citation>
    <scope>NUCLEOTIDE SEQUENCE</scope>
</reference>
<evidence type="ECO:0000313" key="6">
    <source>
        <dbReference type="Proteomes" id="UP000824890"/>
    </source>
</evidence>
<dbReference type="EMBL" id="HG994368">
    <property type="protein sequence ID" value="CAF1870235.1"/>
    <property type="molecule type" value="Genomic_DNA"/>
</dbReference>
<sequence>MIFMFAFLAVVAPIPGASTPTPPNPSDSTPSGSMTPRDSELLHNSTLPIQSNTSPSSLAHPTQPGEDSNPVPLPYFGHPYTLSPVTSPVTQRQNNASSSAHPYTLSPVTQSSQVTQRQNNASSSSSEHRTHPVLSPSRYIRNPFSTSSESLSNSNALLPVFQRPSQSTTRVPWYHGNAFYEAERASHGIPPNEYHLMDHLSSYVIQYVFDWGINFSSQRPNPNINIYSQAFLNQGALSLFLLANAVFPRTHPVLAFYLDRLSFLLIVISTYLASLYMFPPYVAIIPILVIAIIYMFSHFRR</sequence>
<evidence type="ECO:0000256" key="2">
    <source>
        <dbReference type="SAM" id="Phobius"/>
    </source>
</evidence>
<dbReference type="Proteomes" id="UP001295469">
    <property type="component" value="Chromosome C04"/>
</dbReference>
<evidence type="ECO:0000313" key="4">
    <source>
        <dbReference type="EMBL" id="CAF1870235.1"/>
    </source>
</evidence>
<feature type="transmembrane region" description="Helical" evidence="2">
    <location>
        <begin position="226"/>
        <end position="247"/>
    </location>
</feature>
<keyword evidence="2" id="KW-0812">Transmembrane</keyword>
<gene>
    <name evidence="4" type="ORF">DARMORV10_C04P68460.1</name>
    <name evidence="5" type="ORF">HID58_063298</name>
</gene>
<feature type="compositionally biased region" description="Polar residues" evidence="1">
    <location>
        <begin position="42"/>
        <end position="60"/>
    </location>
</feature>
<accession>A0A816JY61</accession>
<feature type="signal peptide" evidence="3">
    <location>
        <begin position="1"/>
        <end position="16"/>
    </location>
</feature>
<feature type="transmembrane region" description="Helical" evidence="2">
    <location>
        <begin position="254"/>
        <end position="272"/>
    </location>
</feature>
<dbReference type="EMBL" id="JAGKQM010000014">
    <property type="protein sequence ID" value="KAH0887202.1"/>
    <property type="molecule type" value="Genomic_DNA"/>
</dbReference>
<reference evidence="5 6" key="2">
    <citation type="submission" date="2021-05" db="EMBL/GenBank/DDBJ databases">
        <title>Genome Assembly of Synthetic Allotetraploid Brassica napus Reveals Homoeologous Exchanges between Subgenomes.</title>
        <authorList>
            <person name="Davis J.T."/>
        </authorList>
    </citation>
    <scope>NUCLEOTIDE SEQUENCE [LARGE SCALE GENOMIC DNA]</scope>
    <source>
        <strain evidence="6">cv. Da-Ae</strain>
        <tissue evidence="5">Seedling</tissue>
    </source>
</reference>
<keyword evidence="2" id="KW-0472">Membrane</keyword>
<dbReference type="AlphaFoldDB" id="A0A816JY61"/>
<evidence type="ECO:0000313" key="5">
    <source>
        <dbReference type="EMBL" id="KAH0887202.1"/>
    </source>
</evidence>
<evidence type="ECO:0000256" key="1">
    <source>
        <dbReference type="SAM" id="MobiDB-lite"/>
    </source>
</evidence>
<name>A0A816JY61_BRANA</name>
<protein>
    <submittedName>
        <fullName evidence="4">(rape) hypothetical protein</fullName>
    </submittedName>
</protein>
<proteinExistence type="predicted"/>
<dbReference type="Proteomes" id="UP000824890">
    <property type="component" value="Unassembled WGS sequence"/>
</dbReference>
<keyword evidence="2" id="KW-1133">Transmembrane helix</keyword>